<dbReference type="EMBL" id="AP024525">
    <property type="protein sequence ID" value="BCT77029.1"/>
    <property type="molecule type" value="Genomic_DNA"/>
</dbReference>
<proteinExistence type="predicted"/>
<accession>A0ABM7PXK3</accession>
<evidence type="ECO:0000313" key="5">
    <source>
        <dbReference type="Proteomes" id="UP001319861"/>
    </source>
</evidence>
<evidence type="ECO:0000256" key="2">
    <source>
        <dbReference type="SAM" id="Phobius"/>
    </source>
</evidence>
<keyword evidence="2" id="KW-0472">Membrane</keyword>
<evidence type="ECO:0000313" key="4">
    <source>
        <dbReference type="EMBL" id="BCT77029.1"/>
    </source>
</evidence>
<evidence type="ECO:0008006" key="6">
    <source>
        <dbReference type="Google" id="ProtNLM"/>
    </source>
</evidence>
<feature type="region of interest" description="Disordered" evidence="1">
    <location>
        <begin position="359"/>
        <end position="427"/>
    </location>
</feature>
<organism evidence="4 5">
    <name type="scientific">Sinomonas cyclohexanicum</name>
    <name type="common">Corynebacterium cyclohexanicum</name>
    <dbReference type="NCBI Taxonomy" id="322009"/>
    <lineage>
        <taxon>Bacteria</taxon>
        <taxon>Bacillati</taxon>
        <taxon>Actinomycetota</taxon>
        <taxon>Actinomycetes</taxon>
        <taxon>Micrococcales</taxon>
        <taxon>Micrococcaceae</taxon>
        <taxon>Sinomonas</taxon>
    </lineage>
</organism>
<sequence>MMNAEFKKGPWRVLASAALGTALAGSALMGAAVPAQAAAAAVPPGTMTVAPGGTAGSGVVSIVAETGLHFEPLPGVANQPSTQTFTQGFAVTIGSETRQADTASGVFDHQEVSDYLGFMTETTTFTRIDIPYSCQPAGTPVTALRTAVSGQSVDVWGAAYNTPTGSPATIPDNGPLPAACGGGSVDPQPSAPEASLSPQTGEAGATFTVTGKGFPASATVGLSWDEPVATLGTAATDAAGNFSVALTVPSGSAAGAHSVLVLGEETITLPFTVTAASVKPAPMPSLTPQSGPAGSAFTVNGTGYLPGSSITVSFGEAAAILGTVEVAADGTFAFNGTVPQDAASGAHTVYVLSHESGSQELTFTVGTPETDPGNGGGEDPGTDPGTDPGHNGDGHNTGHDGDGHNGDWHGGDVVGDGHDGAHGGNNADSAADIDYAATGNGATTTGGSQDAATADRGLNLQTAVEHPATPWLAAGAGLAALAAGVVLFLRRRNAG</sequence>
<keyword evidence="2" id="KW-1133">Transmembrane helix</keyword>
<name>A0ABM7PXK3_SINCY</name>
<dbReference type="InterPro" id="IPR013783">
    <property type="entry name" value="Ig-like_fold"/>
</dbReference>
<feature type="chain" id="PRO_5046298010" description="Gram-positive cocci surface proteins LPxTG domain-containing protein" evidence="3">
    <location>
        <begin position="38"/>
        <end position="495"/>
    </location>
</feature>
<dbReference type="Gene3D" id="2.60.40.10">
    <property type="entry name" value="Immunoglobulins"/>
    <property type="match status" value="1"/>
</dbReference>
<evidence type="ECO:0000256" key="1">
    <source>
        <dbReference type="SAM" id="MobiDB-lite"/>
    </source>
</evidence>
<keyword evidence="2" id="KW-0812">Transmembrane</keyword>
<dbReference type="Proteomes" id="UP001319861">
    <property type="component" value="Chromosome"/>
</dbReference>
<feature type="region of interest" description="Disordered" evidence="1">
    <location>
        <begin position="177"/>
        <end position="208"/>
    </location>
</feature>
<keyword evidence="5" id="KW-1185">Reference proteome</keyword>
<feature type="compositionally biased region" description="Basic and acidic residues" evidence="1">
    <location>
        <begin position="390"/>
        <end position="421"/>
    </location>
</feature>
<protein>
    <recommendedName>
        <fullName evidence="6">Gram-positive cocci surface proteins LPxTG domain-containing protein</fullName>
    </recommendedName>
</protein>
<evidence type="ECO:0000256" key="3">
    <source>
        <dbReference type="SAM" id="SignalP"/>
    </source>
</evidence>
<feature type="transmembrane region" description="Helical" evidence="2">
    <location>
        <begin position="471"/>
        <end position="489"/>
    </location>
</feature>
<feature type="signal peptide" evidence="3">
    <location>
        <begin position="1"/>
        <end position="37"/>
    </location>
</feature>
<reference evidence="4 5" key="1">
    <citation type="journal article" date="2021" name="J. Biosci. Bioeng.">
        <title>Identification and characterization of a chc gene cluster responsible for the aromatization pathway of cyclohexanecarboxylate degradation in Sinomonas cyclohexanicum ATCC 51369.</title>
        <authorList>
            <person name="Yamamoto T."/>
            <person name="Hasegawa Y."/>
            <person name="Lau P.C.K."/>
            <person name="Iwaki H."/>
        </authorList>
    </citation>
    <scope>NUCLEOTIDE SEQUENCE [LARGE SCALE GENOMIC DNA]</scope>
    <source>
        <strain evidence="4 5">ATCC 51369</strain>
    </source>
</reference>
<dbReference type="RefSeq" id="WP_229229780.1">
    <property type="nucleotide sequence ID" value="NZ_AP024525.1"/>
</dbReference>
<keyword evidence="3" id="KW-0732">Signal</keyword>
<gene>
    <name evidence="4" type="ORF">SCMU_28710</name>
</gene>